<dbReference type="EC" id="3.6.5.-" evidence="8"/>
<keyword evidence="7 8" id="KW-0342">GTP-binding</keyword>
<comment type="subcellular location">
    <subcellularLocation>
        <location evidence="8">Cytoplasm</location>
    </subcellularLocation>
</comment>
<organism evidence="11 12">
    <name type="scientific">Spirochaeta isovalerica</name>
    <dbReference type="NCBI Taxonomy" id="150"/>
    <lineage>
        <taxon>Bacteria</taxon>
        <taxon>Pseudomonadati</taxon>
        <taxon>Spirochaetota</taxon>
        <taxon>Spirochaetia</taxon>
        <taxon>Spirochaetales</taxon>
        <taxon>Spirochaetaceae</taxon>
        <taxon>Spirochaeta</taxon>
    </lineage>
</organism>
<evidence type="ECO:0000259" key="10">
    <source>
        <dbReference type="PROSITE" id="PS51883"/>
    </source>
</evidence>
<feature type="binding site" evidence="8">
    <location>
        <begin position="169"/>
        <end position="176"/>
    </location>
    <ligand>
        <name>GTP</name>
        <dbReference type="ChEBI" id="CHEBI:37565"/>
    </ligand>
</feature>
<dbReference type="RefSeq" id="WP_184743725.1">
    <property type="nucleotide sequence ID" value="NZ_JACHGJ010000001.1"/>
</dbReference>
<dbReference type="Pfam" id="PF01018">
    <property type="entry name" value="GTP1_OBG"/>
    <property type="match status" value="1"/>
</dbReference>
<dbReference type="GO" id="GO:0042254">
    <property type="term" value="P:ribosome biogenesis"/>
    <property type="evidence" value="ECO:0007669"/>
    <property type="project" value="UniProtKB-UniRule"/>
</dbReference>
<dbReference type="GO" id="GO:0003924">
    <property type="term" value="F:GTPase activity"/>
    <property type="evidence" value="ECO:0007669"/>
    <property type="project" value="UniProtKB-UniRule"/>
</dbReference>
<dbReference type="InterPro" id="IPR014100">
    <property type="entry name" value="GTP-bd_Obg/CgtA"/>
</dbReference>
<evidence type="ECO:0000256" key="5">
    <source>
        <dbReference type="ARBA" id="ARBA00022801"/>
    </source>
</evidence>
<evidence type="ECO:0000256" key="4">
    <source>
        <dbReference type="ARBA" id="ARBA00022741"/>
    </source>
</evidence>
<dbReference type="InterPro" id="IPR036726">
    <property type="entry name" value="GTP1_OBG_dom_sf"/>
</dbReference>
<dbReference type="NCBIfam" id="NF008956">
    <property type="entry name" value="PRK12299.1"/>
    <property type="match status" value="1"/>
</dbReference>
<dbReference type="PIRSF" id="PIRSF002401">
    <property type="entry name" value="GTP_bd_Obg/CgtA"/>
    <property type="match status" value="1"/>
</dbReference>
<dbReference type="PANTHER" id="PTHR11702:SF31">
    <property type="entry name" value="MITOCHONDRIAL RIBOSOME-ASSOCIATED GTPASE 2"/>
    <property type="match status" value="1"/>
</dbReference>
<feature type="binding site" evidence="8">
    <location>
        <position position="176"/>
    </location>
    <ligand>
        <name>Mg(2+)</name>
        <dbReference type="ChEBI" id="CHEBI:18420"/>
    </ligand>
</feature>
<comment type="similarity">
    <text evidence="1 8">Belongs to the TRAFAC class OBG-HflX-like GTPase superfamily. OBG GTPase family.</text>
</comment>
<accession>A0A841R6L7</accession>
<dbReference type="GO" id="GO:0043022">
    <property type="term" value="F:ribosome binding"/>
    <property type="evidence" value="ECO:0007669"/>
    <property type="project" value="UniProtKB-ARBA"/>
</dbReference>
<keyword evidence="2 8" id="KW-0963">Cytoplasm</keyword>
<dbReference type="InterPro" id="IPR006169">
    <property type="entry name" value="GTP1_OBG_dom"/>
</dbReference>
<dbReference type="GO" id="GO:0000287">
    <property type="term" value="F:magnesium ion binding"/>
    <property type="evidence" value="ECO:0007669"/>
    <property type="project" value="InterPro"/>
</dbReference>
<evidence type="ECO:0000256" key="6">
    <source>
        <dbReference type="ARBA" id="ARBA00022842"/>
    </source>
</evidence>
<dbReference type="SUPFAM" id="SSF52540">
    <property type="entry name" value="P-loop containing nucleoside triphosphate hydrolases"/>
    <property type="match status" value="1"/>
</dbReference>
<dbReference type="GO" id="GO:0005525">
    <property type="term" value="F:GTP binding"/>
    <property type="evidence" value="ECO:0007669"/>
    <property type="project" value="UniProtKB-UniRule"/>
</dbReference>
<dbReference type="SUPFAM" id="SSF82051">
    <property type="entry name" value="Obg GTP-binding protein N-terminal domain"/>
    <property type="match status" value="1"/>
</dbReference>
<reference evidence="11 12" key="1">
    <citation type="submission" date="2020-08" db="EMBL/GenBank/DDBJ databases">
        <title>Genomic Encyclopedia of Type Strains, Phase IV (KMG-IV): sequencing the most valuable type-strain genomes for metagenomic binning, comparative biology and taxonomic classification.</title>
        <authorList>
            <person name="Goeker M."/>
        </authorList>
    </citation>
    <scope>NUCLEOTIDE SEQUENCE [LARGE SCALE GENOMIC DNA]</scope>
    <source>
        <strain evidence="11 12">DSM 2461</strain>
    </source>
</reference>
<name>A0A841R6L7_9SPIO</name>
<dbReference type="PROSITE" id="PS51883">
    <property type="entry name" value="OBG"/>
    <property type="match status" value="1"/>
</dbReference>
<dbReference type="NCBIfam" id="NF008955">
    <property type="entry name" value="PRK12297.1"/>
    <property type="match status" value="1"/>
</dbReference>
<comment type="cofactor">
    <cofactor evidence="8">
        <name>Mg(2+)</name>
        <dbReference type="ChEBI" id="CHEBI:18420"/>
    </cofactor>
</comment>
<evidence type="ECO:0000313" key="11">
    <source>
        <dbReference type="EMBL" id="MBB6479031.1"/>
    </source>
</evidence>
<protein>
    <recommendedName>
        <fullName evidence="8">GTPase Obg</fullName>
        <ecNumber evidence="8">3.6.5.-</ecNumber>
    </recommendedName>
    <alternativeName>
        <fullName evidence="8">GTP-binding protein Obg</fullName>
    </alternativeName>
</protein>
<keyword evidence="12" id="KW-1185">Reference proteome</keyword>
<keyword evidence="6 8" id="KW-0460">Magnesium</keyword>
<evidence type="ECO:0000313" key="12">
    <source>
        <dbReference type="Proteomes" id="UP000587760"/>
    </source>
</evidence>
<evidence type="ECO:0000256" key="2">
    <source>
        <dbReference type="ARBA" id="ARBA00022490"/>
    </source>
</evidence>
<dbReference type="HAMAP" id="MF_01454">
    <property type="entry name" value="GTPase_Obg"/>
    <property type="match status" value="1"/>
</dbReference>
<dbReference type="InterPro" id="IPR031167">
    <property type="entry name" value="G_OBG"/>
</dbReference>
<proteinExistence type="inferred from homology"/>
<dbReference type="InterPro" id="IPR027417">
    <property type="entry name" value="P-loop_NTPase"/>
</dbReference>
<keyword evidence="3 8" id="KW-0479">Metal-binding</keyword>
<keyword evidence="4 8" id="KW-0547">Nucleotide-binding</keyword>
<evidence type="ECO:0000256" key="8">
    <source>
        <dbReference type="HAMAP-Rule" id="MF_01454"/>
    </source>
</evidence>
<dbReference type="Gene3D" id="3.40.50.300">
    <property type="entry name" value="P-loop containing nucleotide triphosphate hydrolases"/>
    <property type="match status" value="1"/>
</dbReference>
<keyword evidence="5 8" id="KW-0378">Hydrolase</keyword>
<dbReference type="InterPro" id="IPR006074">
    <property type="entry name" value="GTP1-OBG_CS"/>
</dbReference>
<dbReference type="AlphaFoldDB" id="A0A841R6L7"/>
<dbReference type="InterPro" id="IPR006073">
    <property type="entry name" value="GTP-bd"/>
</dbReference>
<feature type="binding site" evidence="8">
    <location>
        <position position="196"/>
    </location>
    <ligand>
        <name>Mg(2+)</name>
        <dbReference type="ChEBI" id="CHEBI:18420"/>
    </ligand>
</feature>
<dbReference type="Pfam" id="PF01926">
    <property type="entry name" value="MMR_HSR1"/>
    <property type="match status" value="1"/>
</dbReference>
<feature type="domain" description="OBG-type G" evidence="9">
    <location>
        <begin position="163"/>
        <end position="328"/>
    </location>
</feature>
<dbReference type="PROSITE" id="PS51710">
    <property type="entry name" value="G_OBG"/>
    <property type="match status" value="1"/>
</dbReference>
<dbReference type="NCBIfam" id="TIGR02729">
    <property type="entry name" value="Obg_CgtA"/>
    <property type="match status" value="1"/>
</dbReference>
<dbReference type="EMBL" id="JACHGJ010000001">
    <property type="protein sequence ID" value="MBB6479031.1"/>
    <property type="molecule type" value="Genomic_DNA"/>
</dbReference>
<feature type="binding site" evidence="8">
    <location>
        <begin position="194"/>
        <end position="198"/>
    </location>
    <ligand>
        <name>GTP</name>
        <dbReference type="ChEBI" id="CHEBI:37565"/>
    </ligand>
</feature>
<comment type="caution">
    <text evidence="11">The sequence shown here is derived from an EMBL/GenBank/DDBJ whole genome shotgun (WGS) entry which is preliminary data.</text>
</comment>
<feature type="binding site" evidence="8">
    <location>
        <begin position="309"/>
        <end position="311"/>
    </location>
    <ligand>
        <name>GTP</name>
        <dbReference type="ChEBI" id="CHEBI:37565"/>
    </ligand>
</feature>
<feature type="domain" description="Obg" evidence="10">
    <location>
        <begin position="2"/>
        <end position="162"/>
    </location>
</feature>
<dbReference type="PROSITE" id="PS00905">
    <property type="entry name" value="GTP1_OBG"/>
    <property type="match status" value="1"/>
</dbReference>
<evidence type="ECO:0000256" key="7">
    <source>
        <dbReference type="ARBA" id="ARBA00023134"/>
    </source>
</evidence>
<evidence type="ECO:0000259" key="9">
    <source>
        <dbReference type="PROSITE" id="PS51710"/>
    </source>
</evidence>
<dbReference type="InterPro" id="IPR045086">
    <property type="entry name" value="OBG_GTPase"/>
</dbReference>
<comment type="function">
    <text evidence="8">An essential GTPase which binds GTP, GDP and possibly (p)ppGpp with moderate affinity, with high nucleotide exchange rates and a fairly low GTP hydrolysis rate. Plays a role in control of the cell cycle, stress response, ribosome biogenesis and in those bacteria that undergo differentiation, in morphogenesis control.</text>
</comment>
<dbReference type="PRINTS" id="PR00326">
    <property type="entry name" value="GTP1OBG"/>
</dbReference>
<dbReference type="GO" id="GO:0005737">
    <property type="term" value="C:cytoplasm"/>
    <property type="evidence" value="ECO:0007669"/>
    <property type="project" value="UniProtKB-SubCell"/>
</dbReference>
<dbReference type="PANTHER" id="PTHR11702">
    <property type="entry name" value="DEVELOPMENTALLY REGULATED GTP-BINDING PROTEIN-RELATED"/>
    <property type="match status" value="1"/>
</dbReference>
<sequence length="328" mass="36037">MQGFIDETRLELFSGNGGPGCVSFRREKYVAKGGPDGGDGGVGGNVVFEVKKNLKTFSHLNAKHTFKAKNGQPGMGRRMHGKDGEDVIIAVPPGTIIRDYESKQIIKDFSENIDGEQWVFLQGGRGGLGNWHYRSSKKQVPRYAQPGIPGQYAEIMLELNMIADVGFVGFPNAGKSSLLRELTNADPKVGAYPFTTKIPNLGMLRIADKDVVLADIPGIIDGASHGAGLGLRFLRHIARTAGLAFMIDLSDPGYLDAFEHLKKELEEFESSLLRKQRIIIATKTDVEGTEESLKELQKKYPDEKIIPISVFARTGLEEVRLNLLNMAH</sequence>
<evidence type="ECO:0000256" key="1">
    <source>
        <dbReference type="ARBA" id="ARBA00007699"/>
    </source>
</evidence>
<dbReference type="CDD" id="cd01898">
    <property type="entry name" value="Obg"/>
    <property type="match status" value="1"/>
</dbReference>
<feature type="binding site" evidence="8">
    <location>
        <begin position="282"/>
        <end position="285"/>
    </location>
    <ligand>
        <name>GTP</name>
        <dbReference type="ChEBI" id="CHEBI:37565"/>
    </ligand>
</feature>
<dbReference type="Proteomes" id="UP000587760">
    <property type="component" value="Unassembled WGS sequence"/>
</dbReference>
<dbReference type="Gene3D" id="2.70.210.12">
    <property type="entry name" value="GTP1/OBG domain"/>
    <property type="match status" value="1"/>
</dbReference>
<feature type="binding site" evidence="8">
    <location>
        <begin position="215"/>
        <end position="218"/>
    </location>
    <ligand>
        <name>GTP</name>
        <dbReference type="ChEBI" id="CHEBI:37565"/>
    </ligand>
</feature>
<comment type="subunit">
    <text evidence="8">Monomer.</text>
</comment>
<dbReference type="FunFam" id="2.70.210.12:FF:000001">
    <property type="entry name" value="GTPase Obg"/>
    <property type="match status" value="1"/>
</dbReference>
<gene>
    <name evidence="8" type="primary">obg</name>
    <name evidence="11" type="ORF">HNR50_000664</name>
</gene>
<evidence type="ECO:0000256" key="3">
    <source>
        <dbReference type="ARBA" id="ARBA00022723"/>
    </source>
</evidence>